<comment type="caution">
    <text evidence="19">Lacks conserved residue(s) required for the propagation of feature annotation.</text>
</comment>
<keyword evidence="11 21" id="KW-0472">Membrane</keyword>
<reference evidence="25" key="1">
    <citation type="submission" date="2025-08" db="UniProtKB">
        <authorList>
            <consortium name="RefSeq"/>
        </authorList>
    </citation>
    <scope>IDENTIFICATION</scope>
</reference>
<keyword evidence="9 21" id="KW-1133">Transmembrane helix</keyword>
<feature type="domain" description="TNFR-Cys" evidence="23">
    <location>
        <begin position="136"/>
        <end position="175"/>
    </location>
</feature>
<evidence type="ECO:0000256" key="9">
    <source>
        <dbReference type="ARBA" id="ARBA00022989"/>
    </source>
</evidence>
<dbReference type="CDD" id="cd10576">
    <property type="entry name" value="TNFRSF1A"/>
    <property type="match status" value="1"/>
</dbReference>
<evidence type="ECO:0000256" key="19">
    <source>
        <dbReference type="PROSITE-ProRule" id="PRU00206"/>
    </source>
</evidence>
<feature type="region of interest" description="Disordered" evidence="20">
    <location>
        <begin position="315"/>
        <end position="347"/>
    </location>
</feature>
<evidence type="ECO:0000256" key="11">
    <source>
        <dbReference type="ARBA" id="ARBA00023136"/>
    </source>
</evidence>
<evidence type="ECO:0000256" key="21">
    <source>
        <dbReference type="SAM" id="Phobius"/>
    </source>
</evidence>
<evidence type="ECO:0000256" key="13">
    <source>
        <dbReference type="ARBA" id="ARBA00023170"/>
    </source>
</evidence>
<dbReference type="Proteomes" id="UP001652624">
    <property type="component" value="Chromosome 4"/>
</dbReference>
<evidence type="ECO:0000259" key="23">
    <source>
        <dbReference type="PROSITE" id="PS50050"/>
    </source>
</evidence>
<keyword evidence="4" id="KW-1003">Cell membrane</keyword>
<dbReference type="InterPro" id="IPR052493">
    <property type="entry name" value="TNFRSF1A"/>
</dbReference>
<feature type="repeat" description="TNFR-Cys" evidence="19">
    <location>
        <begin position="93"/>
        <end position="135"/>
    </location>
</feature>
<evidence type="ECO:0000313" key="25">
    <source>
        <dbReference type="RefSeq" id="XP_060046208.1"/>
    </source>
</evidence>
<dbReference type="Gene3D" id="1.10.533.10">
    <property type="entry name" value="Death Domain, Fas"/>
    <property type="match status" value="1"/>
</dbReference>
<dbReference type="PANTHER" id="PTHR46861">
    <property type="entry name" value="TUMOR NECROSIS FACTOR RECEPTOR SUPERFAMILY MEMBER 1A"/>
    <property type="match status" value="1"/>
</dbReference>
<dbReference type="PRINTS" id="PR01918">
    <property type="entry name" value="TNFACTORR1A"/>
</dbReference>
<feature type="compositionally biased region" description="Basic and acidic residues" evidence="20">
    <location>
        <begin position="333"/>
        <end position="347"/>
    </location>
</feature>
<evidence type="ECO:0000256" key="8">
    <source>
        <dbReference type="ARBA" id="ARBA00022737"/>
    </source>
</evidence>
<evidence type="ECO:0000256" key="4">
    <source>
        <dbReference type="ARBA" id="ARBA00022475"/>
    </source>
</evidence>
<evidence type="ECO:0000256" key="16">
    <source>
        <dbReference type="ARBA" id="ARBA00031535"/>
    </source>
</evidence>
<keyword evidence="10" id="KW-0333">Golgi apparatus</keyword>
<feature type="domain" description="TNFR-Cys" evidence="23">
    <location>
        <begin position="93"/>
        <end position="135"/>
    </location>
</feature>
<keyword evidence="12 19" id="KW-1015">Disulfide bond</keyword>
<evidence type="ECO:0000256" key="7">
    <source>
        <dbReference type="ARBA" id="ARBA00022729"/>
    </source>
</evidence>
<accession>A0ABM3XBL3</accession>
<gene>
    <name evidence="25" type="primary">TNFRSF1A</name>
</gene>
<dbReference type="Pfam" id="PF00531">
    <property type="entry name" value="Death"/>
    <property type="match status" value="1"/>
</dbReference>
<evidence type="ECO:0000256" key="10">
    <source>
        <dbReference type="ARBA" id="ARBA00023034"/>
    </source>
</evidence>
<dbReference type="CDD" id="cd08313">
    <property type="entry name" value="Death_TNFR1"/>
    <property type="match status" value="1"/>
</dbReference>
<dbReference type="PANTHER" id="PTHR46861:SF1">
    <property type="entry name" value="TUMOR NECROSIS FACTOR RECEPTOR SUPERFAMILY MEMBER 1A"/>
    <property type="match status" value="1"/>
</dbReference>
<name>A0ABM3XBL3_ERIEU</name>
<evidence type="ECO:0000256" key="5">
    <source>
        <dbReference type="ARBA" id="ARBA00022692"/>
    </source>
</evidence>
<dbReference type="InterPro" id="IPR000488">
    <property type="entry name" value="Death_dom"/>
</dbReference>
<dbReference type="InterPro" id="IPR011029">
    <property type="entry name" value="DEATH-like_dom_sf"/>
</dbReference>
<dbReference type="RefSeq" id="XP_060046208.1">
    <property type="nucleotide sequence ID" value="XM_060190225.1"/>
</dbReference>
<evidence type="ECO:0000256" key="12">
    <source>
        <dbReference type="ARBA" id="ARBA00023157"/>
    </source>
</evidence>
<dbReference type="InterPro" id="IPR020419">
    <property type="entry name" value="TNFR_1A"/>
</dbReference>
<evidence type="ECO:0000256" key="3">
    <source>
        <dbReference type="ARBA" id="ARBA00016302"/>
    </source>
</evidence>
<evidence type="ECO:0000259" key="22">
    <source>
        <dbReference type="PROSITE" id="PS50017"/>
    </source>
</evidence>
<evidence type="ECO:0000256" key="18">
    <source>
        <dbReference type="ARBA" id="ARBA00031785"/>
    </source>
</evidence>
<evidence type="ECO:0000313" key="24">
    <source>
        <dbReference type="Proteomes" id="UP001652624"/>
    </source>
</evidence>
<feature type="domain" description="Death" evidence="22">
    <location>
        <begin position="346"/>
        <end position="431"/>
    </location>
</feature>
<feature type="disulfide bond" evidence="19">
    <location>
        <begin position="137"/>
        <end position="152"/>
    </location>
</feature>
<dbReference type="SUPFAM" id="SSF47986">
    <property type="entry name" value="DEATH domain"/>
    <property type="match status" value="1"/>
</dbReference>
<dbReference type="PROSITE" id="PS50017">
    <property type="entry name" value="DEATH_DOMAIN"/>
    <property type="match status" value="1"/>
</dbReference>
<keyword evidence="8" id="KW-0677">Repeat</keyword>
<dbReference type="GeneID" id="103117734"/>
<feature type="repeat" description="TNFR-Cys" evidence="19">
    <location>
        <begin position="136"/>
        <end position="175"/>
    </location>
</feature>
<evidence type="ECO:0000256" key="14">
    <source>
        <dbReference type="ARBA" id="ARBA00023180"/>
    </source>
</evidence>
<keyword evidence="7" id="KW-0732">Signal</keyword>
<protein>
    <recommendedName>
        <fullName evidence="3">Tumor necrosis factor receptor superfamily member 1A</fullName>
    </recommendedName>
    <alternativeName>
        <fullName evidence="18">Tumor necrosis factor receptor 1</fullName>
    </alternativeName>
    <alternativeName>
        <fullName evidence="15">Tumor necrosis factor receptor type I</fullName>
    </alternativeName>
    <alternativeName>
        <fullName evidence="16">p55</fullName>
    </alternativeName>
    <alternativeName>
        <fullName evidence="17">p60</fullName>
    </alternativeName>
</protein>
<evidence type="ECO:0000256" key="17">
    <source>
        <dbReference type="ARBA" id="ARBA00031548"/>
    </source>
</evidence>
<keyword evidence="5 21" id="KW-0812">Transmembrane</keyword>
<dbReference type="PROSITE" id="PS50050">
    <property type="entry name" value="TNFR_NGFR_2"/>
    <property type="match status" value="2"/>
</dbReference>
<evidence type="ECO:0000256" key="1">
    <source>
        <dbReference type="ARBA" id="ARBA00004251"/>
    </source>
</evidence>
<dbReference type="Pfam" id="PF00020">
    <property type="entry name" value="TNFR_c6"/>
    <property type="match status" value="3"/>
</dbReference>
<comment type="subcellular location">
    <subcellularLocation>
        <location evidence="1">Cell membrane</location>
        <topology evidence="1">Single-pass type I membrane protein</topology>
    </subcellularLocation>
    <subcellularLocation>
        <location evidence="2">Golgi apparatus membrane</location>
        <topology evidence="2">Single-pass type I membrane protein</topology>
    </subcellularLocation>
</comment>
<evidence type="ECO:0000256" key="2">
    <source>
        <dbReference type="ARBA" id="ARBA00004614"/>
    </source>
</evidence>
<evidence type="ECO:0000256" key="20">
    <source>
        <dbReference type="SAM" id="MobiDB-lite"/>
    </source>
</evidence>
<organism evidence="24 25">
    <name type="scientific">Erinaceus europaeus</name>
    <name type="common">Western European hedgehog</name>
    <dbReference type="NCBI Taxonomy" id="9365"/>
    <lineage>
        <taxon>Eukaryota</taxon>
        <taxon>Metazoa</taxon>
        <taxon>Chordata</taxon>
        <taxon>Craniata</taxon>
        <taxon>Vertebrata</taxon>
        <taxon>Euteleostomi</taxon>
        <taxon>Mammalia</taxon>
        <taxon>Eutheria</taxon>
        <taxon>Laurasiatheria</taxon>
        <taxon>Eulipotyphla</taxon>
        <taxon>Erinaceidae</taxon>
        <taxon>Erinaceinae</taxon>
        <taxon>Erinaceus</taxon>
    </lineage>
</organism>
<keyword evidence="6" id="KW-0053">Apoptosis</keyword>
<dbReference type="PROSITE" id="PS00652">
    <property type="entry name" value="TNFR_NGFR_1"/>
    <property type="match status" value="2"/>
</dbReference>
<dbReference type="Gene3D" id="2.10.50.10">
    <property type="entry name" value="Tumor Necrosis Factor Receptor, subunit A, domain 2"/>
    <property type="match status" value="2"/>
</dbReference>
<evidence type="ECO:0000256" key="6">
    <source>
        <dbReference type="ARBA" id="ARBA00022703"/>
    </source>
</evidence>
<dbReference type="SUPFAM" id="SSF57586">
    <property type="entry name" value="TNF receptor-like"/>
    <property type="match status" value="3"/>
</dbReference>
<dbReference type="SMART" id="SM00005">
    <property type="entry name" value="DEATH"/>
    <property type="match status" value="1"/>
</dbReference>
<sequence length="443" mass="49435">MGERPPWAGHGPPCRAWPAAATVGAFLASLQVLLALWTLYPLAQAIPLEDHIVCPPGKYLHPDNRTFCCTMCHKGTYLKDHCQGPGLDTKCEVCKKGTFIAAQNHIKQCFSCARCRKEMQQVEISPCTVEQDTVCGCRENQYRHTWGDLFQCRNCSACVNGTITHSCHGKLDTICFCHTGFYLKGSVCLPCENCKSELDCTKWCPPRFTVPREDSATTMLLPLVIFFGFCILSLLFGIMVCRYQRWKPKLYSIVCGKQTPGKEGELEIPSPAFCPTPGFGPTPSFSPVPSYVPSPTFPVGEWSRMGTGLVHEMAQPHQGAAPSGTPAPAPPSKWEDSDHPQRPDDPRTLYAVVDCVPPSRWKELIRRLGLSEYEMERLELQNARCLREAHYSMLAAWRRSAPRTRDTLELLRRALGDMDLLGCLEDIEDALRAPQGPALHLPR</sequence>
<proteinExistence type="predicted"/>
<feature type="transmembrane region" description="Helical" evidence="21">
    <location>
        <begin position="219"/>
        <end position="241"/>
    </location>
</feature>
<dbReference type="InterPro" id="IPR033993">
    <property type="entry name" value="TNFRSF1A_N"/>
</dbReference>
<keyword evidence="14" id="KW-0325">Glycoprotein</keyword>
<keyword evidence="13 25" id="KW-0675">Receptor</keyword>
<dbReference type="InterPro" id="IPR001368">
    <property type="entry name" value="TNFR/NGFR_Cys_rich_reg"/>
</dbReference>
<evidence type="ECO:0000256" key="15">
    <source>
        <dbReference type="ARBA" id="ARBA00030825"/>
    </source>
</evidence>
<dbReference type="InterPro" id="IPR033994">
    <property type="entry name" value="TNFRSF1A_death"/>
</dbReference>
<keyword evidence="24" id="KW-1185">Reference proteome</keyword>
<dbReference type="SMART" id="SM00208">
    <property type="entry name" value="TNFR"/>
    <property type="match status" value="4"/>
</dbReference>
<feature type="transmembrane region" description="Helical" evidence="21">
    <location>
        <begin position="20"/>
        <end position="40"/>
    </location>
</feature>
<feature type="disulfide bond" evidence="19">
    <location>
        <begin position="94"/>
        <end position="109"/>
    </location>
</feature>